<dbReference type="InterPro" id="IPR008984">
    <property type="entry name" value="SMAD_FHA_dom_sf"/>
</dbReference>
<evidence type="ECO:0000313" key="4">
    <source>
        <dbReference type="EMBL" id="QBD79097.1"/>
    </source>
</evidence>
<keyword evidence="1" id="KW-0175">Coiled coil</keyword>
<gene>
    <name evidence="4" type="ORF">EPA93_25175</name>
</gene>
<dbReference type="InterPro" id="IPR059113">
    <property type="entry name" value="Znf_ribbon"/>
</dbReference>
<feature type="domain" description="FHA" evidence="3">
    <location>
        <begin position="130"/>
        <end position="180"/>
    </location>
</feature>
<feature type="compositionally biased region" description="Low complexity" evidence="2">
    <location>
        <begin position="311"/>
        <end position="346"/>
    </location>
</feature>
<organism evidence="4 5">
    <name type="scientific">Ktedonosporobacter rubrisoli</name>
    <dbReference type="NCBI Taxonomy" id="2509675"/>
    <lineage>
        <taxon>Bacteria</taxon>
        <taxon>Bacillati</taxon>
        <taxon>Chloroflexota</taxon>
        <taxon>Ktedonobacteria</taxon>
        <taxon>Ktedonobacterales</taxon>
        <taxon>Ktedonosporobacteraceae</taxon>
        <taxon>Ktedonosporobacter</taxon>
    </lineage>
</organism>
<name>A0A4P6JU25_KTERU</name>
<evidence type="ECO:0000259" key="3">
    <source>
        <dbReference type="PROSITE" id="PS50006"/>
    </source>
</evidence>
<dbReference type="Pfam" id="PF13248">
    <property type="entry name" value="Zn_ribbon_3"/>
    <property type="match status" value="1"/>
</dbReference>
<dbReference type="Pfam" id="PF00498">
    <property type="entry name" value="FHA"/>
    <property type="match status" value="1"/>
</dbReference>
<sequence>MGGTFIMDKCPYCGADTRPGDNFCLNCGNRLLSATPSSSPQQAQPIGEATLAAPDDWASSLPGASGMGGWPEDSRRTIPEPEADAVTYRAESSAPTAQATIDVIERPARFILHSESGEVLQEFLLDKPEITIGRAPSSDILLSKDKLTSRRHATLYYENGQYLLRDERSANGTFINGQQVEEMVPRPLQDGDKIGIGEHELVFKSYDSVSEEPQAQEPMVDVVDLPTVSVHEDAPFGGLYNQHPYEEKTYRTQQDDMATVPTSDDYETNIMDEEEQAPAQQPQVVAPATPQPVETSAPEELPIAAAPPAPIASSPALNTPQPSRSSSSGSLPYNQSAYGSASESSVSRSTTGAAAAGITFNRLTSLPLPSLPDISALVAALSTLDGQVMSLQEQLNATQDALRNHDSEIARTTNQLRAGIRDVSDRMDSTIADVARSREALSWSELVQLMEDVMNNPRDIEYVIKLARKARELNKVFQIHQSVLNTMAECNSLLRSMIGEDK</sequence>
<dbReference type="SMART" id="SM00240">
    <property type="entry name" value="FHA"/>
    <property type="match status" value="1"/>
</dbReference>
<dbReference type="Gene3D" id="2.60.200.20">
    <property type="match status" value="1"/>
</dbReference>
<feature type="compositionally biased region" description="Low complexity" evidence="2">
    <location>
        <begin position="277"/>
        <end position="304"/>
    </location>
</feature>
<feature type="region of interest" description="Disordered" evidence="2">
    <location>
        <begin position="275"/>
        <end position="346"/>
    </location>
</feature>
<dbReference type="OrthoDB" id="1683123at2"/>
<dbReference type="Proteomes" id="UP000290365">
    <property type="component" value="Chromosome"/>
</dbReference>
<evidence type="ECO:0000256" key="2">
    <source>
        <dbReference type="SAM" id="MobiDB-lite"/>
    </source>
</evidence>
<evidence type="ECO:0000313" key="5">
    <source>
        <dbReference type="Proteomes" id="UP000290365"/>
    </source>
</evidence>
<dbReference type="EMBL" id="CP035758">
    <property type="protein sequence ID" value="QBD79097.1"/>
    <property type="molecule type" value="Genomic_DNA"/>
</dbReference>
<protein>
    <submittedName>
        <fullName evidence="4">FHA domain-containing protein</fullName>
    </submittedName>
</protein>
<accession>A0A4P6JU25</accession>
<dbReference type="InterPro" id="IPR050923">
    <property type="entry name" value="Cell_Proc_Reg/RNA_Proc"/>
</dbReference>
<dbReference type="AlphaFoldDB" id="A0A4P6JU25"/>
<keyword evidence="5" id="KW-1185">Reference proteome</keyword>
<dbReference type="PANTHER" id="PTHR23308">
    <property type="entry name" value="NUCLEAR INHIBITOR OF PROTEIN PHOSPHATASE-1"/>
    <property type="match status" value="1"/>
</dbReference>
<feature type="coiled-coil region" evidence="1">
    <location>
        <begin position="381"/>
        <end position="415"/>
    </location>
</feature>
<proteinExistence type="predicted"/>
<reference evidence="4 5" key="1">
    <citation type="submission" date="2019-01" db="EMBL/GenBank/DDBJ databases">
        <title>Ktedonosporobacter rubrisoli SCAWS-G2.</title>
        <authorList>
            <person name="Huang Y."/>
            <person name="Yan B."/>
        </authorList>
    </citation>
    <scope>NUCLEOTIDE SEQUENCE [LARGE SCALE GENOMIC DNA]</scope>
    <source>
        <strain evidence="4 5">SCAWS-G2</strain>
    </source>
</reference>
<dbReference type="SUPFAM" id="SSF49879">
    <property type="entry name" value="SMAD/FHA domain"/>
    <property type="match status" value="1"/>
</dbReference>
<dbReference type="CDD" id="cd00060">
    <property type="entry name" value="FHA"/>
    <property type="match status" value="1"/>
</dbReference>
<dbReference type="PROSITE" id="PS50006">
    <property type="entry name" value="FHA_DOMAIN"/>
    <property type="match status" value="1"/>
</dbReference>
<dbReference type="KEGG" id="kbs:EPA93_25175"/>
<dbReference type="InterPro" id="IPR000253">
    <property type="entry name" value="FHA_dom"/>
</dbReference>
<evidence type="ECO:0000256" key="1">
    <source>
        <dbReference type="SAM" id="Coils"/>
    </source>
</evidence>